<keyword evidence="4" id="KW-1185">Reference proteome</keyword>
<accession>A0A9X3EGX6</accession>
<dbReference type="SMART" id="SM00332">
    <property type="entry name" value="PP2Cc"/>
    <property type="match status" value="1"/>
</dbReference>
<evidence type="ECO:0000259" key="2">
    <source>
        <dbReference type="PROSITE" id="PS51746"/>
    </source>
</evidence>
<dbReference type="SMART" id="SM00331">
    <property type="entry name" value="PP2C_SIG"/>
    <property type="match status" value="1"/>
</dbReference>
<dbReference type="GO" id="GO:0005524">
    <property type="term" value="F:ATP binding"/>
    <property type="evidence" value="ECO:0007669"/>
    <property type="project" value="InterPro"/>
</dbReference>
<evidence type="ECO:0000259" key="1">
    <source>
        <dbReference type="PROSITE" id="PS50011"/>
    </source>
</evidence>
<evidence type="ECO:0000313" key="3">
    <source>
        <dbReference type="EMBL" id="MCY0966544.1"/>
    </source>
</evidence>
<dbReference type="Pfam" id="PF00069">
    <property type="entry name" value="Pkinase"/>
    <property type="match status" value="1"/>
</dbReference>
<dbReference type="GO" id="GO:0004674">
    <property type="term" value="F:protein serine/threonine kinase activity"/>
    <property type="evidence" value="ECO:0007669"/>
    <property type="project" value="TreeGrafter"/>
</dbReference>
<dbReference type="InterPro" id="IPR001932">
    <property type="entry name" value="PPM-type_phosphatase-like_dom"/>
</dbReference>
<dbReference type="InterPro" id="IPR008271">
    <property type="entry name" value="Ser/Thr_kinase_AS"/>
</dbReference>
<dbReference type="PROSITE" id="PS51746">
    <property type="entry name" value="PPM_2"/>
    <property type="match status" value="1"/>
</dbReference>
<protein>
    <submittedName>
        <fullName evidence="3">Protein kinase</fullName>
    </submittedName>
</protein>
<dbReference type="PROSITE" id="PS00108">
    <property type="entry name" value="PROTEIN_KINASE_ST"/>
    <property type="match status" value="1"/>
</dbReference>
<dbReference type="Gene3D" id="3.60.40.10">
    <property type="entry name" value="PPM-type phosphatase domain"/>
    <property type="match status" value="1"/>
</dbReference>
<dbReference type="PROSITE" id="PS50011">
    <property type="entry name" value="PROTEIN_KINASE_DOM"/>
    <property type="match status" value="1"/>
</dbReference>
<dbReference type="AlphaFoldDB" id="A0A9X3EGX6"/>
<organism evidence="3 4">
    <name type="scientific">Parathalassolituus penaei</name>
    <dbReference type="NCBI Taxonomy" id="2997323"/>
    <lineage>
        <taxon>Bacteria</taxon>
        <taxon>Pseudomonadati</taxon>
        <taxon>Pseudomonadota</taxon>
        <taxon>Gammaproteobacteria</taxon>
        <taxon>Oceanospirillales</taxon>
        <taxon>Oceanospirillaceae</taxon>
        <taxon>Parathalassolituus</taxon>
    </lineage>
</organism>
<sequence>MSVLDVQFGGVTTAGKREINQDAFAIHQSAPDNACSKGVGACIADGISSSLNAQQASATSVTHFLQDYFSTPDEWDVKTAAARVLVGLNSWLYHHGRQASAQANALVTTFSGLIIKDHSAHLFHVGDSRIYLWRDGVLEQLTRDHIHTGSGQAFLSRALGMDSRLEVDYQQRDVQAGDVFLLCSDGVHNRATRAAMVDVVTAVNEKSDRQQLEALCRRLVDNAIDAGSEDNATCLLLRVNALGIPQPEVRRVETGKCRLPPLLNEGDSLDQFLIQELVYTTHRSHIYRALNRRNGRICALKVPSAGSGNDALCEDIFARERWVGSHVCHPNLMRIHDDNHDSQYMYHVCEWIEGISLRQWMFDHPQPGLSDVRKIAEQLVQGLRALQRVGIVHRDLKPENVMIDREGVVKILDFGSVSARGLRESQPLDRGRLPRSSCNYVAPEYVLQGESSSQTDLFALAVIVAEMLAGRTPFLLDDLAQRKQCSRADWQYRPVRDIRSDVPLWLELALRKGCHPDPRQRYVAFSEFLTDLHQPNDLLIEQAAAIPFWKREPLQFWKSVAIGATLVAVLEALLFAL</sequence>
<dbReference type="Gene3D" id="1.10.510.10">
    <property type="entry name" value="Transferase(Phosphotransferase) domain 1"/>
    <property type="match status" value="1"/>
</dbReference>
<dbReference type="RefSeq" id="WP_283174750.1">
    <property type="nucleotide sequence ID" value="NZ_JAPNOA010000056.1"/>
</dbReference>
<dbReference type="PANTHER" id="PTHR44167">
    <property type="entry name" value="OVARIAN-SPECIFIC SERINE/THREONINE-PROTEIN KINASE LOK-RELATED"/>
    <property type="match status" value="1"/>
</dbReference>
<dbReference type="CDD" id="cd14014">
    <property type="entry name" value="STKc_PknB_like"/>
    <property type="match status" value="1"/>
</dbReference>
<feature type="domain" description="PPM-type phosphatase" evidence="2">
    <location>
        <begin position="7"/>
        <end position="239"/>
    </location>
</feature>
<dbReference type="CDD" id="cd00143">
    <property type="entry name" value="PP2Cc"/>
    <property type="match status" value="1"/>
</dbReference>
<dbReference type="EMBL" id="JAPNOA010000056">
    <property type="protein sequence ID" value="MCY0966544.1"/>
    <property type="molecule type" value="Genomic_DNA"/>
</dbReference>
<keyword evidence="3" id="KW-0418">Kinase</keyword>
<comment type="caution">
    <text evidence="3">The sequence shown here is derived from an EMBL/GenBank/DDBJ whole genome shotgun (WGS) entry which is preliminary data.</text>
</comment>
<dbReference type="InterPro" id="IPR036457">
    <property type="entry name" value="PPM-type-like_dom_sf"/>
</dbReference>
<name>A0A9X3EGX6_9GAMM</name>
<gene>
    <name evidence="3" type="ORF">OUO13_15260</name>
</gene>
<evidence type="ECO:0000313" key="4">
    <source>
        <dbReference type="Proteomes" id="UP001150830"/>
    </source>
</evidence>
<dbReference type="SUPFAM" id="SSF56112">
    <property type="entry name" value="Protein kinase-like (PK-like)"/>
    <property type="match status" value="1"/>
</dbReference>
<feature type="domain" description="Protein kinase" evidence="1">
    <location>
        <begin position="272"/>
        <end position="539"/>
    </location>
</feature>
<dbReference type="SMART" id="SM00220">
    <property type="entry name" value="S_TKc"/>
    <property type="match status" value="1"/>
</dbReference>
<dbReference type="InterPro" id="IPR000719">
    <property type="entry name" value="Prot_kinase_dom"/>
</dbReference>
<dbReference type="InterPro" id="IPR011009">
    <property type="entry name" value="Kinase-like_dom_sf"/>
</dbReference>
<dbReference type="Proteomes" id="UP001150830">
    <property type="component" value="Unassembled WGS sequence"/>
</dbReference>
<reference evidence="3" key="1">
    <citation type="submission" date="2022-11" db="EMBL/GenBank/DDBJ databases">
        <title>Parathalassolutuus dongxingensis gen. nov., sp. nov., a novel member of family Oceanospirillaceae isolated from a coastal shrimp pond in Guangxi, China.</title>
        <authorList>
            <person name="Chen H."/>
        </authorList>
    </citation>
    <scope>NUCLEOTIDE SEQUENCE</scope>
    <source>
        <strain evidence="3">G-43</strain>
    </source>
</reference>
<dbReference type="Pfam" id="PF13672">
    <property type="entry name" value="PP2C_2"/>
    <property type="match status" value="1"/>
</dbReference>
<dbReference type="PANTHER" id="PTHR44167:SF30">
    <property type="entry name" value="PHOSPHORYLASE KINASE"/>
    <property type="match status" value="1"/>
</dbReference>
<keyword evidence="3" id="KW-0808">Transferase</keyword>
<proteinExistence type="predicted"/>
<dbReference type="SUPFAM" id="SSF81606">
    <property type="entry name" value="PP2C-like"/>
    <property type="match status" value="1"/>
</dbReference>